<accession>A0A613DN92</accession>
<comment type="caution">
    <text evidence="1">The sequence shown here is derived from an EMBL/GenBank/DDBJ whole genome shotgun (WGS) entry which is preliminary data.</text>
</comment>
<dbReference type="AlphaFoldDB" id="A0A613DN92"/>
<reference evidence="1" key="1">
    <citation type="submission" date="2018-12" db="EMBL/GenBank/DDBJ databases">
        <authorList>
            <consortium name="PulseNet: The National Subtyping Network for Foodborne Disease Surveillance"/>
            <person name="Tarr C.L."/>
            <person name="Trees E."/>
            <person name="Katz L.S."/>
            <person name="Carleton-Romer H.A."/>
            <person name="Stroika S."/>
            <person name="Kucerova Z."/>
            <person name="Roache K.F."/>
            <person name="Sabol A.L."/>
            <person name="Besser J."/>
            <person name="Gerner-Smidt P."/>
        </authorList>
    </citation>
    <scope>NUCLEOTIDE SEQUENCE</scope>
    <source>
        <strain evidence="2">PNUSAS016908</strain>
        <strain evidence="1">PNUSAS060203</strain>
    </source>
</reference>
<proteinExistence type="predicted"/>
<evidence type="ECO:0000313" key="2">
    <source>
        <dbReference type="EMBL" id="EBS8636248.1"/>
    </source>
</evidence>
<dbReference type="RefSeq" id="WP_079901285.1">
    <property type="nucleotide sequence ID" value="NZ_MYLZ01000014.1"/>
</dbReference>
<evidence type="ECO:0000313" key="1">
    <source>
        <dbReference type="EMBL" id="EAN6191904.1"/>
    </source>
</evidence>
<sequence>MSKDLFSKFPTYPVDQLSGIFINGISPESMTHDFEAKHVKHKVIKANLRDPENGQVFCISTQTKKPMFRYRVGQEVDISNPYNFNHYGSEKRGVVVGTLTYYLKGFSFTGYMVEYIE</sequence>
<organism evidence="1">
    <name type="scientific">Salmonella enterica</name>
    <name type="common">Salmonella choleraesuis</name>
    <dbReference type="NCBI Taxonomy" id="28901"/>
    <lineage>
        <taxon>Bacteria</taxon>
        <taxon>Pseudomonadati</taxon>
        <taxon>Pseudomonadota</taxon>
        <taxon>Gammaproteobacteria</taxon>
        <taxon>Enterobacterales</taxon>
        <taxon>Enterobacteriaceae</taxon>
        <taxon>Salmonella</taxon>
    </lineage>
</organism>
<name>A0A613DN92_SALER</name>
<dbReference type="EMBL" id="AACYSG010000008">
    <property type="protein sequence ID" value="EAN6191904.1"/>
    <property type="molecule type" value="Genomic_DNA"/>
</dbReference>
<protein>
    <submittedName>
        <fullName evidence="1">Uncharacterized protein</fullName>
    </submittedName>
</protein>
<gene>
    <name evidence="2" type="ORF">CFJ71_16285</name>
    <name evidence="1" type="ORF">EJS11_10790</name>
</gene>
<dbReference type="EMBL" id="AAGWWG010000009">
    <property type="protein sequence ID" value="EBS8636248.1"/>
    <property type="molecule type" value="Genomic_DNA"/>
</dbReference>